<sequence>MKAGARRLPANEKKVNAFSTKPRAKGEKCLEQCGRRTPGTGESEDAWLPRRDVSCGKQQWKSAMRFMEMMANELREREEAANRLFEQCVSELEDTRIGSNSKVQGGDVLTKLRRQEKLQKNELSKLWDNQSLKYYLEAGRVLVGLRIQSALNYDNPDPEMLREWV</sequence>
<accession>A0AAV7TU17</accession>
<dbReference type="EMBL" id="JANPWB010000006">
    <property type="protein sequence ID" value="KAJ1179639.1"/>
    <property type="molecule type" value="Genomic_DNA"/>
</dbReference>
<keyword evidence="1" id="KW-0175">Coiled coil</keyword>
<evidence type="ECO:0000256" key="2">
    <source>
        <dbReference type="SAM" id="MobiDB-lite"/>
    </source>
</evidence>
<evidence type="ECO:0000256" key="1">
    <source>
        <dbReference type="SAM" id="Coils"/>
    </source>
</evidence>
<gene>
    <name evidence="3" type="ORF">NDU88_004873</name>
</gene>
<evidence type="ECO:0000313" key="4">
    <source>
        <dbReference type="Proteomes" id="UP001066276"/>
    </source>
</evidence>
<name>A0AAV7TU17_PLEWA</name>
<reference evidence="3" key="1">
    <citation type="journal article" date="2022" name="bioRxiv">
        <title>Sequencing and chromosome-scale assembly of the giantPleurodeles waltlgenome.</title>
        <authorList>
            <person name="Brown T."/>
            <person name="Elewa A."/>
            <person name="Iarovenko S."/>
            <person name="Subramanian E."/>
            <person name="Araus A.J."/>
            <person name="Petzold A."/>
            <person name="Susuki M."/>
            <person name="Suzuki K.-i.T."/>
            <person name="Hayashi T."/>
            <person name="Toyoda A."/>
            <person name="Oliveira C."/>
            <person name="Osipova E."/>
            <person name="Leigh N.D."/>
            <person name="Simon A."/>
            <person name="Yun M.H."/>
        </authorList>
    </citation>
    <scope>NUCLEOTIDE SEQUENCE</scope>
    <source>
        <strain evidence="3">20211129_DDA</strain>
        <tissue evidence="3">Liver</tissue>
    </source>
</reference>
<keyword evidence="4" id="KW-1185">Reference proteome</keyword>
<organism evidence="3 4">
    <name type="scientific">Pleurodeles waltl</name>
    <name type="common">Iberian ribbed newt</name>
    <dbReference type="NCBI Taxonomy" id="8319"/>
    <lineage>
        <taxon>Eukaryota</taxon>
        <taxon>Metazoa</taxon>
        <taxon>Chordata</taxon>
        <taxon>Craniata</taxon>
        <taxon>Vertebrata</taxon>
        <taxon>Euteleostomi</taxon>
        <taxon>Amphibia</taxon>
        <taxon>Batrachia</taxon>
        <taxon>Caudata</taxon>
        <taxon>Salamandroidea</taxon>
        <taxon>Salamandridae</taxon>
        <taxon>Pleurodelinae</taxon>
        <taxon>Pleurodeles</taxon>
    </lineage>
</organism>
<feature type="coiled-coil region" evidence="1">
    <location>
        <begin position="57"/>
        <end position="87"/>
    </location>
</feature>
<comment type="caution">
    <text evidence="3">The sequence shown here is derived from an EMBL/GenBank/DDBJ whole genome shotgun (WGS) entry which is preliminary data.</text>
</comment>
<feature type="compositionally biased region" description="Basic and acidic residues" evidence="2">
    <location>
        <begin position="24"/>
        <end position="34"/>
    </location>
</feature>
<evidence type="ECO:0000313" key="3">
    <source>
        <dbReference type="EMBL" id="KAJ1179639.1"/>
    </source>
</evidence>
<proteinExistence type="predicted"/>
<protein>
    <submittedName>
        <fullName evidence="3">Uncharacterized protein</fullName>
    </submittedName>
</protein>
<dbReference type="AlphaFoldDB" id="A0AAV7TU17"/>
<feature type="region of interest" description="Disordered" evidence="2">
    <location>
        <begin position="1"/>
        <end position="45"/>
    </location>
</feature>
<dbReference type="Proteomes" id="UP001066276">
    <property type="component" value="Chromosome 3_2"/>
</dbReference>